<dbReference type="Proteomes" id="UP001230504">
    <property type="component" value="Unassembled WGS sequence"/>
</dbReference>
<organism evidence="5 6">
    <name type="scientific">Colletotrichum navitas</name>
    <dbReference type="NCBI Taxonomy" id="681940"/>
    <lineage>
        <taxon>Eukaryota</taxon>
        <taxon>Fungi</taxon>
        <taxon>Dikarya</taxon>
        <taxon>Ascomycota</taxon>
        <taxon>Pezizomycotina</taxon>
        <taxon>Sordariomycetes</taxon>
        <taxon>Hypocreomycetidae</taxon>
        <taxon>Glomerellales</taxon>
        <taxon>Glomerellaceae</taxon>
        <taxon>Colletotrichum</taxon>
        <taxon>Colletotrichum graminicola species complex</taxon>
    </lineage>
</organism>
<reference evidence="5" key="1">
    <citation type="submission" date="2021-06" db="EMBL/GenBank/DDBJ databases">
        <title>Comparative genomics, transcriptomics and evolutionary studies reveal genomic signatures of adaptation to plant cell wall in hemibiotrophic fungi.</title>
        <authorList>
            <consortium name="DOE Joint Genome Institute"/>
            <person name="Baroncelli R."/>
            <person name="Diaz J.F."/>
            <person name="Benocci T."/>
            <person name="Peng M."/>
            <person name="Battaglia E."/>
            <person name="Haridas S."/>
            <person name="Andreopoulos W."/>
            <person name="Labutti K."/>
            <person name="Pangilinan J."/>
            <person name="Floch G.L."/>
            <person name="Makela M.R."/>
            <person name="Henrissat B."/>
            <person name="Grigoriev I.V."/>
            <person name="Crouch J.A."/>
            <person name="De Vries R.P."/>
            <person name="Sukno S.A."/>
            <person name="Thon M.R."/>
        </authorList>
    </citation>
    <scope>NUCLEOTIDE SEQUENCE</scope>
    <source>
        <strain evidence="5">CBS 125086</strain>
    </source>
</reference>
<dbReference type="GeneID" id="85440058"/>
<accession>A0AAD8PP85</accession>
<feature type="region of interest" description="Disordered" evidence="3">
    <location>
        <begin position="995"/>
        <end position="1032"/>
    </location>
</feature>
<evidence type="ECO:0000313" key="6">
    <source>
        <dbReference type="Proteomes" id="UP001230504"/>
    </source>
</evidence>
<dbReference type="RefSeq" id="XP_060408845.1">
    <property type="nucleotide sequence ID" value="XM_060555818.1"/>
</dbReference>
<keyword evidence="2" id="KW-0833">Ubl conjugation pathway</keyword>
<keyword evidence="6" id="KW-1185">Reference proteome</keyword>
<proteinExistence type="predicted"/>
<sequence>MSYYKAKLADYLTKGKLSKDAHELSSPPSGISPSQPMAKRNLEQELKERKKKSVPHLPQPTMEYPSTSLDKSHQSSKTAKALAPCTWFQGKQSNVEIEMKDALAYDHSHFLPSSSSNAWFSKLTSNAPGPSQSYSPAQALAEFHLHWQDCHGSASQSSPHSPLEKPGESVKSGTPAAHTSASAFHLSYDDFPAINKILPVNSVPTWGKSNTQSTTYGKGIQDPKISMTSPGYMEISHTHITKNPIMGAVGEVMASNQKYPIPQQPDSGRATSTNDAAIPPQAASAKPDLSLLEPPCEEEQKLRVFVQHMVQHRCPGCNNTGAPFDTGAIFEYTHRILIAKKPHPVFKCQRQRCRVYFCPACMKKDKRATALVQRSAGCPGPSTWCCSSARLFFIFLLLCGPHGHPNDDLASLLQDCQVNAKIEPPGASTGPSTQARSTGCPQRAPGSAVGTGYGGPGDYASTVAGFTRFAEKKDFEVLPGLFAKLREVWPSLAKSSEFDQNPPELLLAMARRSPLMIKVAELFRNDCVEDVVYRATVYQPMFDFIRVVVAHPFSALLVRDPRVEYPLRRTLLPVCFGPDRFTSSAFWQTRSASYKGKGKDKALYDSPQDTLQSLVSLLSSLTDQSRAIIHYTNPKNEDVANILAMCRRICDFSDDIAGPSNVNNAEYTKVPGSARLPTPSCASTVITSDAVRVEQADERKMEDIHTWLNLNKVAEIETDDWLEGYSFSQALAQTAGTAVKTGRVKRLVYDLSTLRTSLPEGIFVRHHGSRLDAMKVLIVGPEGTPYENGLFEFDLFCPLEYPDVPPVMLFKTTRSGRRFNPNLYIDGKICLSLLGTWDGEPWCPKTSTLLQLLVSIQAMVFCAEPLWNEPGTDSRLETWVSDLYNWEMRADTLIFAMSDWLRARKANAPGGGAVNNLWDEVVGKHFELRWRRILETAIRWEKENDREVSFERSGLGFIMMEKRAAERFGVGILRLKECFAEWARTEEDMSLVQIDREKESQAVPENVSDADQEESLDDSESVASISDLDTAE</sequence>
<dbReference type="SUPFAM" id="SSF54495">
    <property type="entry name" value="UBC-like"/>
    <property type="match status" value="1"/>
</dbReference>
<feature type="region of interest" description="Disordered" evidence="3">
    <location>
        <begin position="258"/>
        <end position="288"/>
    </location>
</feature>
<feature type="region of interest" description="Disordered" evidence="3">
    <location>
        <begin position="16"/>
        <end position="76"/>
    </location>
</feature>
<feature type="compositionally biased region" description="Polar residues" evidence="3">
    <location>
        <begin position="429"/>
        <end position="440"/>
    </location>
</feature>
<dbReference type="InterPro" id="IPR000608">
    <property type="entry name" value="UBC"/>
</dbReference>
<dbReference type="InterPro" id="IPR016135">
    <property type="entry name" value="UBQ-conjugating_enzyme/RWD"/>
</dbReference>
<evidence type="ECO:0000259" key="4">
    <source>
        <dbReference type="PROSITE" id="PS50127"/>
    </source>
</evidence>
<keyword evidence="1" id="KW-0808">Transferase</keyword>
<dbReference type="GO" id="GO:0016740">
    <property type="term" value="F:transferase activity"/>
    <property type="evidence" value="ECO:0007669"/>
    <property type="project" value="UniProtKB-KW"/>
</dbReference>
<dbReference type="Pfam" id="PF00179">
    <property type="entry name" value="UQ_con"/>
    <property type="match status" value="1"/>
</dbReference>
<feature type="compositionally biased region" description="Low complexity" evidence="3">
    <location>
        <begin position="25"/>
        <end position="36"/>
    </location>
</feature>
<evidence type="ECO:0000256" key="2">
    <source>
        <dbReference type="ARBA" id="ARBA00022786"/>
    </source>
</evidence>
<dbReference type="SMART" id="SM00212">
    <property type="entry name" value="UBCc"/>
    <property type="match status" value="1"/>
</dbReference>
<name>A0AAD8PP85_9PEZI</name>
<feature type="compositionally biased region" description="Polar residues" evidence="3">
    <location>
        <begin position="258"/>
        <end position="275"/>
    </location>
</feature>
<dbReference type="AlphaFoldDB" id="A0AAD8PP85"/>
<dbReference type="Gene3D" id="3.10.110.10">
    <property type="entry name" value="Ubiquitin Conjugating Enzyme"/>
    <property type="match status" value="1"/>
</dbReference>
<evidence type="ECO:0000313" key="5">
    <source>
        <dbReference type="EMBL" id="KAK1573188.1"/>
    </source>
</evidence>
<dbReference type="EMBL" id="JAHLJV010000097">
    <property type="protein sequence ID" value="KAK1573188.1"/>
    <property type="molecule type" value="Genomic_DNA"/>
</dbReference>
<evidence type="ECO:0000256" key="1">
    <source>
        <dbReference type="ARBA" id="ARBA00022679"/>
    </source>
</evidence>
<gene>
    <name evidence="5" type="ORF">LY79DRAFT_526212</name>
</gene>
<feature type="compositionally biased region" description="Acidic residues" evidence="3">
    <location>
        <begin position="1008"/>
        <end position="1020"/>
    </location>
</feature>
<protein>
    <submittedName>
        <fullName evidence="5">Ubiquitin-conjugating enzyme</fullName>
    </submittedName>
</protein>
<feature type="region of interest" description="Disordered" evidence="3">
    <location>
        <begin position="151"/>
        <end position="176"/>
    </location>
</feature>
<dbReference type="PANTHER" id="PTHR46116">
    <property type="entry name" value="(E3-INDEPENDENT) E2 UBIQUITIN-CONJUGATING ENZYME"/>
    <property type="match status" value="1"/>
</dbReference>
<feature type="domain" description="UBC core" evidence="4">
    <location>
        <begin position="742"/>
        <end position="897"/>
    </location>
</feature>
<feature type="region of interest" description="Disordered" evidence="3">
    <location>
        <begin position="423"/>
        <end position="448"/>
    </location>
</feature>
<comment type="caution">
    <text evidence="5">The sequence shown here is derived from an EMBL/GenBank/DDBJ whole genome shotgun (WGS) entry which is preliminary data.</text>
</comment>
<evidence type="ECO:0000256" key="3">
    <source>
        <dbReference type="SAM" id="MobiDB-lite"/>
    </source>
</evidence>
<dbReference type="PROSITE" id="PS50127">
    <property type="entry name" value="UBC_2"/>
    <property type="match status" value="1"/>
</dbReference>